<dbReference type="AlphaFoldDB" id="A0A1V9G2D8"/>
<name>A0A1V9G2D8_9BACT</name>
<organism evidence="1 2">
    <name type="scientific">Niastella vici</name>
    <dbReference type="NCBI Taxonomy" id="1703345"/>
    <lineage>
        <taxon>Bacteria</taxon>
        <taxon>Pseudomonadati</taxon>
        <taxon>Bacteroidota</taxon>
        <taxon>Chitinophagia</taxon>
        <taxon>Chitinophagales</taxon>
        <taxon>Chitinophagaceae</taxon>
        <taxon>Niastella</taxon>
    </lineage>
</organism>
<evidence type="ECO:0000313" key="1">
    <source>
        <dbReference type="EMBL" id="OQP64668.1"/>
    </source>
</evidence>
<gene>
    <name evidence="1" type="ORF">A3860_18070</name>
</gene>
<comment type="caution">
    <text evidence="1">The sequence shown here is derived from an EMBL/GenBank/DDBJ whole genome shotgun (WGS) entry which is preliminary data.</text>
</comment>
<reference evidence="1 2" key="1">
    <citation type="submission" date="2016-03" db="EMBL/GenBank/DDBJ databases">
        <title>Niastella vici sp. nov., isolated from farmland soil.</title>
        <authorList>
            <person name="Chen L."/>
            <person name="Wang D."/>
            <person name="Yang S."/>
            <person name="Wang G."/>
        </authorList>
    </citation>
    <scope>NUCLEOTIDE SEQUENCE [LARGE SCALE GENOMIC DNA]</scope>
    <source>
        <strain evidence="1 2">DJ57</strain>
    </source>
</reference>
<accession>A0A1V9G2D8</accession>
<dbReference type="Proteomes" id="UP000192796">
    <property type="component" value="Unassembled WGS sequence"/>
</dbReference>
<dbReference type="EMBL" id="LVYD01000041">
    <property type="protein sequence ID" value="OQP64668.1"/>
    <property type="molecule type" value="Genomic_DNA"/>
</dbReference>
<keyword evidence="2" id="KW-1185">Reference proteome</keyword>
<protein>
    <submittedName>
        <fullName evidence="1">Uncharacterized protein</fullName>
    </submittedName>
</protein>
<proteinExistence type="predicted"/>
<sequence>MVNNIPILFPLEIMHSDVVQQVQQAQSAGFFVLRLNSYGVDVYCWGESTSLNLQSKQAQDAHIIKEFIGNISEVSHRFAGATLSNTQPGAMTSSAI</sequence>
<evidence type="ECO:0000313" key="2">
    <source>
        <dbReference type="Proteomes" id="UP000192796"/>
    </source>
</evidence>